<accession>A0A367KSU0</accession>
<feature type="domain" description="C2" evidence="16">
    <location>
        <begin position="1022"/>
        <end position="1148"/>
    </location>
</feature>
<dbReference type="InterPro" id="IPR005576">
    <property type="entry name" value="Rpb7-like_N"/>
</dbReference>
<reference evidence="18 19" key="1">
    <citation type="journal article" date="2018" name="G3 (Bethesda)">
        <title>Phylogenetic and Phylogenomic Definition of Rhizopus Species.</title>
        <authorList>
            <person name="Gryganskyi A.P."/>
            <person name="Golan J."/>
            <person name="Dolatabadi S."/>
            <person name="Mondo S."/>
            <person name="Robb S."/>
            <person name="Idnurm A."/>
            <person name="Muszewska A."/>
            <person name="Steczkiewicz K."/>
            <person name="Masonjones S."/>
            <person name="Liao H.L."/>
            <person name="Gajdeczka M.T."/>
            <person name="Anike F."/>
            <person name="Vuek A."/>
            <person name="Anishchenko I.M."/>
            <person name="Voigt K."/>
            <person name="de Hoog G.S."/>
            <person name="Smith M.E."/>
            <person name="Heitman J."/>
            <person name="Vilgalys R."/>
            <person name="Stajich J.E."/>
        </authorList>
    </citation>
    <scope>NUCLEOTIDE SEQUENCE [LARGE SCALE GENOMIC DNA]</scope>
    <source>
        <strain evidence="18 19">LSU 92-RS-03</strain>
    </source>
</reference>
<evidence type="ECO:0000256" key="15">
    <source>
        <dbReference type="SAM" id="Phobius"/>
    </source>
</evidence>
<proteinExistence type="inferred from homology"/>
<dbReference type="Proteomes" id="UP000253551">
    <property type="component" value="Unassembled WGS sequence"/>
</dbReference>
<dbReference type="Gene3D" id="3.30.1490.120">
    <property type="entry name" value="RNA polymerase Rpb7-like, N-terminal domain"/>
    <property type="match status" value="1"/>
</dbReference>
<evidence type="ECO:0000256" key="12">
    <source>
        <dbReference type="ARBA" id="ARBA00073027"/>
    </source>
</evidence>
<evidence type="ECO:0000256" key="5">
    <source>
        <dbReference type="ARBA" id="ARBA00022478"/>
    </source>
</evidence>
<dbReference type="PROSITE" id="PS51847">
    <property type="entry name" value="SMP"/>
    <property type="match status" value="1"/>
</dbReference>
<feature type="domain" description="C2" evidence="16">
    <location>
        <begin position="1238"/>
        <end position="1356"/>
    </location>
</feature>
<keyword evidence="19" id="KW-1185">Reference proteome</keyword>
<keyword evidence="15" id="KW-0812">Transmembrane</keyword>
<evidence type="ECO:0000256" key="1">
    <source>
        <dbReference type="ARBA" id="ARBA00004123"/>
    </source>
</evidence>
<feature type="region of interest" description="Disordered" evidence="14">
    <location>
        <begin position="850"/>
        <end position="872"/>
    </location>
</feature>
<keyword evidence="9" id="KW-0804">Transcription</keyword>
<dbReference type="InterPro" id="IPR052455">
    <property type="entry name" value="Tricalbin_domain"/>
</dbReference>
<dbReference type="GO" id="GO:0016020">
    <property type="term" value="C:membrane"/>
    <property type="evidence" value="ECO:0007669"/>
    <property type="project" value="UniProtKB-SubCell"/>
</dbReference>
<organism evidence="18 19">
    <name type="scientific">Rhizopus stolonifer</name>
    <name type="common">Rhizopus nigricans</name>
    <dbReference type="NCBI Taxonomy" id="4846"/>
    <lineage>
        <taxon>Eukaryota</taxon>
        <taxon>Fungi</taxon>
        <taxon>Fungi incertae sedis</taxon>
        <taxon>Mucoromycota</taxon>
        <taxon>Mucoromycotina</taxon>
        <taxon>Mucoromycetes</taxon>
        <taxon>Mucorales</taxon>
        <taxon>Mucorineae</taxon>
        <taxon>Rhizopodaceae</taxon>
        <taxon>Rhizopus</taxon>
    </lineage>
</organism>
<feature type="domain" description="C2" evidence="16">
    <location>
        <begin position="690"/>
        <end position="806"/>
    </location>
</feature>
<evidence type="ECO:0000256" key="6">
    <source>
        <dbReference type="ARBA" id="ARBA00023055"/>
    </source>
</evidence>
<evidence type="ECO:0000256" key="11">
    <source>
        <dbReference type="ARBA" id="ARBA00072526"/>
    </source>
</evidence>
<evidence type="ECO:0000256" key="4">
    <source>
        <dbReference type="ARBA" id="ARBA00022448"/>
    </source>
</evidence>
<dbReference type="InterPro" id="IPR012340">
    <property type="entry name" value="NA-bd_OB-fold"/>
</dbReference>
<keyword evidence="6" id="KW-0445">Lipid transport</keyword>
<feature type="transmembrane region" description="Helical" evidence="15">
    <location>
        <begin position="165"/>
        <end position="182"/>
    </location>
</feature>
<dbReference type="OrthoDB" id="1029639at2759"/>
<dbReference type="PROSITE" id="PS50004">
    <property type="entry name" value="C2"/>
    <property type="match status" value="5"/>
</dbReference>
<dbReference type="PANTHER" id="PTHR46980">
    <property type="entry name" value="TRICALBIN-1-RELATED"/>
    <property type="match status" value="1"/>
</dbReference>
<dbReference type="GO" id="GO:0006351">
    <property type="term" value="P:DNA-templated transcription"/>
    <property type="evidence" value="ECO:0007669"/>
    <property type="project" value="InterPro"/>
</dbReference>
<feature type="domain" description="SMP-LTD" evidence="17">
    <location>
        <begin position="207"/>
        <end position="412"/>
    </location>
</feature>
<dbReference type="SMART" id="SM00239">
    <property type="entry name" value="C2"/>
    <property type="match status" value="5"/>
</dbReference>
<dbReference type="InterPro" id="IPR035892">
    <property type="entry name" value="C2_domain_sf"/>
</dbReference>
<dbReference type="Pfam" id="PF25669">
    <property type="entry name" value="SMP_MUG190-like"/>
    <property type="match status" value="1"/>
</dbReference>
<dbReference type="Gene3D" id="2.60.40.150">
    <property type="entry name" value="C2 domain"/>
    <property type="match status" value="5"/>
</dbReference>
<dbReference type="CDD" id="cd04330">
    <property type="entry name" value="RNAP_III_Rpc25_N"/>
    <property type="match status" value="1"/>
</dbReference>
<dbReference type="InterPro" id="IPR000008">
    <property type="entry name" value="C2_dom"/>
</dbReference>
<keyword evidence="10" id="KW-0539">Nucleus</keyword>
<dbReference type="Pfam" id="PF24920">
    <property type="entry name" value="C2_TCB1"/>
    <property type="match status" value="1"/>
</dbReference>
<evidence type="ECO:0000259" key="17">
    <source>
        <dbReference type="PROSITE" id="PS51847"/>
    </source>
</evidence>
<keyword evidence="8 15" id="KW-0472">Membrane</keyword>
<keyword evidence="15" id="KW-1133">Transmembrane helix</keyword>
<dbReference type="PANTHER" id="PTHR46980:SF2">
    <property type="entry name" value="TRICALBIN-1-RELATED"/>
    <property type="match status" value="1"/>
</dbReference>
<dbReference type="GO" id="GO:0008289">
    <property type="term" value="F:lipid binding"/>
    <property type="evidence" value="ECO:0007669"/>
    <property type="project" value="UniProtKB-KW"/>
</dbReference>
<dbReference type="CDD" id="cd00030">
    <property type="entry name" value="C2"/>
    <property type="match status" value="1"/>
</dbReference>
<evidence type="ECO:0000256" key="10">
    <source>
        <dbReference type="ARBA" id="ARBA00023242"/>
    </source>
</evidence>
<dbReference type="Pfam" id="PF03876">
    <property type="entry name" value="SHS2_Rpb7-N"/>
    <property type="match status" value="1"/>
</dbReference>
<evidence type="ECO:0000313" key="18">
    <source>
        <dbReference type="EMBL" id="RCI05207.1"/>
    </source>
</evidence>
<keyword evidence="4" id="KW-0813">Transport</keyword>
<dbReference type="InterPro" id="IPR036898">
    <property type="entry name" value="RNA_pol_Rpb7-like_N_sf"/>
</dbReference>
<feature type="compositionally biased region" description="Acidic residues" evidence="14">
    <location>
        <begin position="851"/>
        <end position="872"/>
    </location>
</feature>
<dbReference type="FunFam" id="2.40.50.140:FF:000221">
    <property type="entry name" value="DNA-directed RNA polymerase III subunit"/>
    <property type="match status" value="1"/>
</dbReference>
<feature type="domain" description="C2" evidence="16">
    <location>
        <begin position="411"/>
        <end position="528"/>
    </location>
</feature>
<gene>
    <name evidence="18" type="ORF">CU098_006894</name>
</gene>
<evidence type="ECO:0000256" key="13">
    <source>
        <dbReference type="ARBA" id="ARBA00077605"/>
    </source>
</evidence>
<dbReference type="GO" id="GO:0005666">
    <property type="term" value="C:RNA polymerase III complex"/>
    <property type="evidence" value="ECO:0007669"/>
    <property type="project" value="UniProtKB-ARBA"/>
</dbReference>
<evidence type="ECO:0000256" key="7">
    <source>
        <dbReference type="ARBA" id="ARBA00023121"/>
    </source>
</evidence>
<evidence type="ECO:0000256" key="9">
    <source>
        <dbReference type="ARBA" id="ARBA00023163"/>
    </source>
</evidence>
<dbReference type="Gene3D" id="2.40.50.140">
    <property type="entry name" value="Nucleic acid-binding proteins"/>
    <property type="match status" value="1"/>
</dbReference>
<sequence>MEQKITEISETLTPADKKASLEKQAKVVLDSLPSKPSLALENDQGTNDTFTVKSALAAADNKPVKSVVSPGSFSTTTNDENKVGWNAFSKLPNPGDEESLETLANHLGLDEVINMYRGVRTESKDPEDIVSKFLNEAYYGEWYHNAAVMLFAVTFSWLLTRCGGGLMACLVVGAFLATYYQTSIRRLRRNVRDDIQRELSLHRLETESESADWINHFMSRFWLIYEPVLSAQIIETADSILVDSTPAFLDSIRLTSFTLGTKAPRIEGIKTITKTEPNVVCMDWKFSFVPNDTLDMTERDLQSKVNPKIVITVRVGKGMLGAGMPILLEDLAFSGHLRLKFRMFNEFPHIKTVEASFLEKPVFDYVLKPVGGETFGFDINNIPGLEPFIQEQVHATLQPMMYSPNSYVVDVAGMMSGATDLNSTNGVLVVRIHSATGLKDNDLFGTLDPYITFHIGNEKNAEVGRTKAIEDNHNPKFDETMFILLNHTKDILLLDVKDKNVGRSDTSVGLCTFDLKKLDEADNVVEGLSLPVLKKGKMCGEVKADFHYFPVNLPDKEEDGTVIPPQESNSGVLRFTMHECKELHGNKSNDVSPFAVVKVNGQEKLQTNTYKRNANPRWDKSFEIFVTDKTELNLSVEILDSNIDNRLLGRWESTLNQFEEDCFINSQDWWNLKDGAGKVHLSMQWKHVTMTGYTEVTTGYRPPIGVVRVYVEGADDLKNVEAMTGGKSDPYVRIMSGAQNRGQTDHLDDNLFPVWKQAIYVPVHSKLEDLILEVMDYNDNTKDKSLGVTDLYLKDLIQERKTEVGQSVFEGLEPVTRNVDLMSLDRKKGRGTLRYTASFFPTLALAKEQDNKEEELPVEEEDHANSDVSEEPEIIHKPKELPDTDLHGELIQYKDEKINLLAYESGVLVVTVQSFTLPESTRAIVDLCLDSNDAQFSTLEQKGSQVQVNETGTFFVKELDFSKLVIRVRKAREDEWEEKAILGRSTLEIRRIVQRLMESEETEEEVSLMECAGGKVKLSFVYIPAIQFKLDPSESLENQGNLTVVLVKAGGLTAADRSGTSDPFIRFYLDEQRIFKTQTYKKTLDPVFSKEETFTAPVVDRTTSNLVAKIFDWDQIGKDTLLGECIIPFTGNELDTFVTSTKEYPVANGTGSLTLRLTWRPDLVARKRTNTSFFSATTRVFTHNPGKEVVNGIGAGTKVFGAGVSALGSGIRGIGRIGTSHSIRRSDDSSSILSRESTQSSVSPSVSQPRSIGDEVVTIQVQLLGARSLKAMDRGGTSDPYCRVRIGSKVVHKTRHIKKTLTPEWNETFTASISPQKEALDFKVKDHNTLTDVDIGDHIFKLSQQEPFDGWLPLTPEGTELEDTVQIVPNDFKKDNLNAVTDVLNEKYANKVVQEVGHCICVHDILEASEGVILYLDGCSYVKVRFRLVVFRPFVGEILVGKIKSCSSAGVVVTVGFFDDILIPGAGLQPGSKFDPAEQVWVWNYEGEKMFMDIEEPIRVRVLREQYTDTTPTSQPYGGKTSDEDLAANSTKIPPYSITCTIQEDGLGLLSWWGS</sequence>
<dbReference type="InterPro" id="IPR056910">
    <property type="entry name" value="TCB1-3_C2"/>
</dbReference>
<evidence type="ECO:0000256" key="14">
    <source>
        <dbReference type="SAM" id="MobiDB-lite"/>
    </source>
</evidence>
<comment type="subcellular location">
    <subcellularLocation>
        <location evidence="2">Membrane</location>
    </subcellularLocation>
    <subcellularLocation>
        <location evidence="1">Nucleus</location>
    </subcellularLocation>
</comment>
<dbReference type="EMBL" id="PJQM01000449">
    <property type="protein sequence ID" value="RCI05207.1"/>
    <property type="molecule type" value="Genomic_DNA"/>
</dbReference>
<evidence type="ECO:0000259" key="16">
    <source>
        <dbReference type="PROSITE" id="PS50004"/>
    </source>
</evidence>
<dbReference type="InterPro" id="IPR013238">
    <property type="entry name" value="RNA_pol_III_Rbc25"/>
</dbReference>
<dbReference type="GO" id="GO:0006869">
    <property type="term" value="P:lipid transport"/>
    <property type="evidence" value="ECO:0007669"/>
    <property type="project" value="UniProtKB-KW"/>
</dbReference>
<name>A0A367KSU0_RHIST</name>
<comment type="caution">
    <text evidence="18">The sequence shown here is derived from an EMBL/GenBank/DDBJ whole genome shotgun (WGS) entry which is preliminary data.</text>
</comment>
<dbReference type="SUPFAM" id="SSF88798">
    <property type="entry name" value="N-terminal, heterodimerisation domain of RBP7 (RpoE)"/>
    <property type="match status" value="1"/>
</dbReference>
<dbReference type="Pfam" id="PF08292">
    <property type="entry name" value="RNA_pol_Rbc25"/>
    <property type="match status" value="1"/>
</dbReference>
<dbReference type="STRING" id="4846.A0A367KSU0"/>
<evidence type="ECO:0000256" key="2">
    <source>
        <dbReference type="ARBA" id="ARBA00004370"/>
    </source>
</evidence>
<keyword evidence="5" id="KW-0240">DNA-directed RNA polymerase</keyword>
<dbReference type="SUPFAM" id="SSF50249">
    <property type="entry name" value="Nucleic acid-binding proteins"/>
    <property type="match status" value="1"/>
</dbReference>
<feature type="compositionally biased region" description="Low complexity" evidence="14">
    <location>
        <begin position="1229"/>
        <end position="1249"/>
    </location>
</feature>
<protein>
    <recommendedName>
        <fullName evidence="11">DNA-directed RNA polymerase III subunit RPC8</fullName>
    </recommendedName>
    <alternativeName>
        <fullName evidence="12">DNA-directed RNA polymerase III subunit rpc8</fullName>
    </alternativeName>
    <alternativeName>
        <fullName evidence="13">RNA polymerase III subunit C25</fullName>
    </alternativeName>
</protein>
<feature type="region of interest" description="Disordered" evidence="14">
    <location>
        <begin position="1220"/>
        <end position="1249"/>
    </location>
</feature>
<evidence type="ECO:0000256" key="3">
    <source>
        <dbReference type="ARBA" id="ARBA00009307"/>
    </source>
</evidence>
<evidence type="ECO:0000256" key="8">
    <source>
        <dbReference type="ARBA" id="ARBA00023136"/>
    </source>
</evidence>
<comment type="similarity">
    <text evidence="3">Belongs to the eukaryotic RPB7/RPC8 RNA polymerase subunit family.</text>
</comment>
<dbReference type="CDD" id="cd21678">
    <property type="entry name" value="SMP_TCB"/>
    <property type="match status" value="1"/>
</dbReference>
<keyword evidence="7" id="KW-0446">Lipid-binding</keyword>
<dbReference type="SUPFAM" id="SSF49562">
    <property type="entry name" value="C2 domain (Calcium/lipid-binding domain, CaLB)"/>
    <property type="match status" value="5"/>
</dbReference>
<feature type="domain" description="C2" evidence="16">
    <location>
        <begin position="554"/>
        <end position="671"/>
    </location>
</feature>
<dbReference type="Pfam" id="PF00168">
    <property type="entry name" value="C2"/>
    <property type="match status" value="5"/>
</dbReference>
<evidence type="ECO:0000313" key="19">
    <source>
        <dbReference type="Proteomes" id="UP000253551"/>
    </source>
</evidence>
<dbReference type="InterPro" id="IPR031468">
    <property type="entry name" value="SMP_LBD"/>
</dbReference>